<accession>A0A1I1ZLD0</accession>
<protein>
    <recommendedName>
        <fullName evidence="3">Roadblock/LAMTOR2 domain-containing protein</fullName>
    </recommendedName>
</protein>
<dbReference type="Proteomes" id="UP000199323">
    <property type="component" value="Unassembled WGS sequence"/>
</dbReference>
<gene>
    <name evidence="1" type="ORF">SAMN05216251_102496</name>
</gene>
<evidence type="ECO:0000313" key="2">
    <source>
        <dbReference type="Proteomes" id="UP000199323"/>
    </source>
</evidence>
<proteinExistence type="predicted"/>
<dbReference type="STRING" id="380248.SAMN05216251_102496"/>
<evidence type="ECO:0008006" key="3">
    <source>
        <dbReference type="Google" id="ProtNLM"/>
    </source>
</evidence>
<dbReference type="EMBL" id="FONG01000002">
    <property type="protein sequence ID" value="SFE32485.1"/>
    <property type="molecule type" value="Genomic_DNA"/>
</dbReference>
<evidence type="ECO:0000313" key="1">
    <source>
        <dbReference type="EMBL" id="SFE32485.1"/>
    </source>
</evidence>
<reference evidence="1 2" key="1">
    <citation type="submission" date="2016-10" db="EMBL/GenBank/DDBJ databases">
        <authorList>
            <person name="de Groot N.N."/>
        </authorList>
    </citation>
    <scope>NUCLEOTIDE SEQUENCE [LARGE SCALE GENOMIC DNA]</scope>
    <source>
        <strain evidence="1 2">CGMCC 4.3510</strain>
    </source>
</reference>
<sequence length="154" mass="15937">MKNLWTRSRLKEFGVKVLCQVFESEGVPVNALETVLGEIHSATGGPEAAAASGTALIDAATGLTYAEAGDCAAAGSGHDVWRLLALIEDGLHRAGAEGELESVTVTARHTYHLVSVLPRQGGDPVLLSAVLDRAHTNPALAARQLATAAEGLFA</sequence>
<dbReference type="AlphaFoldDB" id="A0A1I1ZLD0"/>
<organism evidence="1 2">
    <name type="scientific">Actinacidiphila alni</name>
    <dbReference type="NCBI Taxonomy" id="380248"/>
    <lineage>
        <taxon>Bacteria</taxon>
        <taxon>Bacillati</taxon>
        <taxon>Actinomycetota</taxon>
        <taxon>Actinomycetes</taxon>
        <taxon>Kitasatosporales</taxon>
        <taxon>Streptomycetaceae</taxon>
        <taxon>Actinacidiphila</taxon>
    </lineage>
</organism>
<name>A0A1I1ZLD0_9ACTN</name>
<keyword evidence="2" id="KW-1185">Reference proteome</keyword>